<reference evidence="2" key="3">
    <citation type="submission" date="2025-09" db="UniProtKB">
        <authorList>
            <consortium name="Ensembl"/>
        </authorList>
    </citation>
    <scope>IDENTIFICATION</scope>
</reference>
<dbReference type="InterPro" id="IPR001304">
    <property type="entry name" value="C-type_lectin-like"/>
</dbReference>
<dbReference type="InParanoid" id="W5M660"/>
<dbReference type="CDD" id="cd00037">
    <property type="entry name" value="CLECT"/>
    <property type="match status" value="2"/>
</dbReference>
<dbReference type="PANTHER" id="PTHR45784:SF5">
    <property type="entry name" value="C-TYPE LECTIN DOMAIN FAMILY 20 MEMBER A-RELATED"/>
    <property type="match status" value="1"/>
</dbReference>
<dbReference type="AlphaFoldDB" id="W5M660"/>
<dbReference type="SUPFAM" id="SSF56436">
    <property type="entry name" value="C-type lectin-like"/>
    <property type="match status" value="3"/>
</dbReference>
<dbReference type="Bgee" id="ENSLOCG00000003278">
    <property type="expression patterns" value="Expressed in embryo and 1 other cell type or tissue"/>
</dbReference>
<dbReference type="SMART" id="SM00034">
    <property type="entry name" value="CLECT"/>
    <property type="match status" value="3"/>
</dbReference>
<sequence>VMEKAQLAVALLAVCVIAPAPAMKYYYMKINMTWAGAQKYCRSIFGDLATVSGQADLDRLQEAAGRPGALAAWIGLYRETQNWQWSNGQEVTFHGWNSGWLSGKVGRCLVLISNWSRGQWNDGGCLDTYPFICCDDSSQGSRTYTLIEQNKTWAASRDHCRQQHTDLVTISSPSENQAVREAAQGSVFWIGLFNEPWEWSDGGDSSFRNWARGEPKNLADSEKCVLQSLESGSQWNDVTCQTLQPFFCQHDFQLVLVKENRSWEEALDYCRTHHTDLTSLLSQTEQDLAALEVEGARSPHVWLGLRQSFVSGSWFWVNREPLRYTAWARGEQPQCPKSGRCGAMSTETSSWAALGCEEKLNFLCYTG</sequence>
<dbReference type="Proteomes" id="UP000018468">
    <property type="component" value="Linkage group LG5"/>
</dbReference>
<dbReference type="HOGENOM" id="CLU_061186_0_0_1"/>
<organism evidence="2 3">
    <name type="scientific">Lepisosteus oculatus</name>
    <name type="common">Spotted gar</name>
    <dbReference type="NCBI Taxonomy" id="7918"/>
    <lineage>
        <taxon>Eukaryota</taxon>
        <taxon>Metazoa</taxon>
        <taxon>Chordata</taxon>
        <taxon>Craniata</taxon>
        <taxon>Vertebrata</taxon>
        <taxon>Euteleostomi</taxon>
        <taxon>Actinopterygii</taxon>
        <taxon>Neopterygii</taxon>
        <taxon>Holostei</taxon>
        <taxon>Semionotiformes</taxon>
        <taxon>Lepisosteidae</taxon>
        <taxon>Lepisosteus</taxon>
    </lineage>
</organism>
<dbReference type="GeneTree" id="ENSGT00940000163460"/>
<dbReference type="PROSITE" id="PS50041">
    <property type="entry name" value="C_TYPE_LECTIN_2"/>
    <property type="match status" value="3"/>
</dbReference>
<reference evidence="3" key="1">
    <citation type="submission" date="2011-12" db="EMBL/GenBank/DDBJ databases">
        <title>The Draft Genome of Lepisosteus oculatus.</title>
        <authorList>
            <consortium name="The Broad Institute Genome Assembly &amp; Analysis Group"/>
            <consortium name="Computational R&amp;D Group"/>
            <consortium name="and Sequencing Platform"/>
            <person name="Di Palma F."/>
            <person name="Alfoldi J."/>
            <person name="Johnson J."/>
            <person name="Berlin A."/>
            <person name="Gnerre S."/>
            <person name="Jaffe D."/>
            <person name="MacCallum I."/>
            <person name="Young S."/>
            <person name="Walker B.J."/>
            <person name="Lander E.S."/>
            <person name="Lindblad-Toh K."/>
        </authorList>
    </citation>
    <scope>NUCLEOTIDE SEQUENCE [LARGE SCALE GENOMIC DNA]</scope>
</reference>
<dbReference type="eggNOG" id="KOG4297">
    <property type="taxonomic scope" value="Eukaryota"/>
</dbReference>
<feature type="domain" description="C-type lectin" evidence="1">
    <location>
        <begin position="25"/>
        <end position="134"/>
    </location>
</feature>
<dbReference type="OMA" id="FICHEDE"/>
<protein>
    <recommendedName>
        <fullName evidence="1">C-type lectin domain-containing protein</fullName>
    </recommendedName>
</protein>
<dbReference type="PANTHER" id="PTHR45784">
    <property type="entry name" value="C-TYPE LECTIN DOMAIN FAMILY 20 MEMBER A-RELATED"/>
    <property type="match status" value="1"/>
</dbReference>
<dbReference type="Gene3D" id="3.10.100.10">
    <property type="entry name" value="Mannose-Binding Protein A, subunit A"/>
    <property type="match status" value="3"/>
</dbReference>
<evidence type="ECO:0000313" key="2">
    <source>
        <dbReference type="Ensembl" id="ENSLOCP00000003868.1"/>
    </source>
</evidence>
<accession>W5M660</accession>
<dbReference type="Pfam" id="PF00059">
    <property type="entry name" value="Lectin_C"/>
    <property type="match status" value="3"/>
</dbReference>
<reference evidence="2" key="2">
    <citation type="submission" date="2025-08" db="UniProtKB">
        <authorList>
            <consortium name="Ensembl"/>
        </authorList>
    </citation>
    <scope>IDENTIFICATION</scope>
</reference>
<dbReference type="STRING" id="7918.ENSLOCP00000003868"/>
<name>W5M660_LEPOC</name>
<evidence type="ECO:0000313" key="3">
    <source>
        <dbReference type="Proteomes" id="UP000018468"/>
    </source>
</evidence>
<keyword evidence="3" id="KW-1185">Reference proteome</keyword>
<evidence type="ECO:0000259" key="1">
    <source>
        <dbReference type="PROSITE" id="PS50041"/>
    </source>
</evidence>
<dbReference type="InterPro" id="IPR016187">
    <property type="entry name" value="CTDL_fold"/>
</dbReference>
<proteinExistence type="predicted"/>
<feature type="domain" description="C-type lectin" evidence="1">
    <location>
        <begin position="139"/>
        <end position="249"/>
    </location>
</feature>
<dbReference type="Ensembl" id="ENSLOCT00000003876.1">
    <property type="protein sequence ID" value="ENSLOCP00000003868.1"/>
    <property type="gene ID" value="ENSLOCG00000003278.1"/>
</dbReference>
<dbReference type="InterPro" id="IPR016186">
    <property type="entry name" value="C-type_lectin-like/link_sf"/>
</dbReference>
<dbReference type="EMBL" id="AHAT01035956">
    <property type="status" value="NOT_ANNOTATED_CDS"/>
    <property type="molecule type" value="Genomic_DNA"/>
</dbReference>
<feature type="domain" description="C-type lectin" evidence="1">
    <location>
        <begin position="256"/>
        <end position="365"/>
    </location>
</feature>
<dbReference type="FunCoup" id="W5M660">
    <property type="interactions" value="8"/>
</dbReference>